<dbReference type="RefSeq" id="WP_342446986.1">
    <property type="nucleotide sequence ID" value="NZ_JBIRUQ010000001.1"/>
</dbReference>
<evidence type="ECO:0000313" key="3">
    <source>
        <dbReference type="Proteomes" id="UP001611263"/>
    </source>
</evidence>
<evidence type="ECO:0000256" key="1">
    <source>
        <dbReference type="SAM" id="MobiDB-lite"/>
    </source>
</evidence>
<sequence length="114" mass="12617">MPDDGFEGIDTDIAAFLGERPARYKVPKRYTPCRKYPAMPREKFSNTSCGASSPTEPRPPQKCMSLDVTAGRPSLADGSPRQRPASLLTRARPRPPGQPRPGWQPVRLVRWAAS</sequence>
<protein>
    <submittedName>
        <fullName evidence="2">Uncharacterized protein</fullName>
    </submittedName>
</protein>
<accession>A0ABW7TFG8</accession>
<dbReference type="Proteomes" id="UP001611263">
    <property type="component" value="Unassembled WGS sequence"/>
</dbReference>
<feature type="compositionally biased region" description="Polar residues" evidence="1">
    <location>
        <begin position="45"/>
        <end position="55"/>
    </location>
</feature>
<dbReference type="EMBL" id="JBIRUQ010000001">
    <property type="protein sequence ID" value="MFI1459780.1"/>
    <property type="molecule type" value="Genomic_DNA"/>
</dbReference>
<gene>
    <name evidence="2" type="ORF">ACH4WX_03555</name>
</gene>
<organism evidence="2 3">
    <name type="scientific">Nocardia carnea</name>
    <dbReference type="NCBI Taxonomy" id="37328"/>
    <lineage>
        <taxon>Bacteria</taxon>
        <taxon>Bacillati</taxon>
        <taxon>Actinomycetota</taxon>
        <taxon>Actinomycetes</taxon>
        <taxon>Mycobacteriales</taxon>
        <taxon>Nocardiaceae</taxon>
        <taxon>Nocardia</taxon>
    </lineage>
</organism>
<dbReference type="GeneID" id="93509739"/>
<keyword evidence="3" id="KW-1185">Reference proteome</keyword>
<proteinExistence type="predicted"/>
<comment type="caution">
    <text evidence="2">The sequence shown here is derived from an EMBL/GenBank/DDBJ whole genome shotgun (WGS) entry which is preliminary data.</text>
</comment>
<evidence type="ECO:0000313" key="2">
    <source>
        <dbReference type="EMBL" id="MFI1459780.1"/>
    </source>
</evidence>
<reference evidence="2 3" key="1">
    <citation type="submission" date="2024-10" db="EMBL/GenBank/DDBJ databases">
        <title>The Natural Products Discovery Center: Release of the First 8490 Sequenced Strains for Exploring Actinobacteria Biosynthetic Diversity.</title>
        <authorList>
            <person name="Kalkreuter E."/>
            <person name="Kautsar S.A."/>
            <person name="Yang D."/>
            <person name="Bader C.D."/>
            <person name="Teijaro C.N."/>
            <person name="Fluegel L."/>
            <person name="Davis C.M."/>
            <person name="Simpson J.R."/>
            <person name="Lauterbach L."/>
            <person name="Steele A.D."/>
            <person name="Gui C."/>
            <person name="Meng S."/>
            <person name="Li G."/>
            <person name="Viehrig K."/>
            <person name="Ye F."/>
            <person name="Su P."/>
            <person name="Kiefer A.F."/>
            <person name="Nichols A."/>
            <person name="Cepeda A.J."/>
            <person name="Yan W."/>
            <person name="Fan B."/>
            <person name="Jiang Y."/>
            <person name="Adhikari A."/>
            <person name="Zheng C.-J."/>
            <person name="Schuster L."/>
            <person name="Cowan T.M."/>
            <person name="Smanski M.J."/>
            <person name="Chevrette M.G."/>
            <person name="De Carvalho L.P.S."/>
            <person name="Shen B."/>
        </authorList>
    </citation>
    <scope>NUCLEOTIDE SEQUENCE [LARGE SCALE GENOMIC DNA]</scope>
    <source>
        <strain evidence="2 3">NPDC020568</strain>
    </source>
</reference>
<name>A0ABW7TFG8_9NOCA</name>
<feature type="region of interest" description="Disordered" evidence="1">
    <location>
        <begin position="38"/>
        <end position="114"/>
    </location>
</feature>